<evidence type="ECO:0000313" key="1">
    <source>
        <dbReference type="EMBL" id="GIY29644.1"/>
    </source>
</evidence>
<reference evidence="1 2" key="1">
    <citation type="submission" date="2021-06" db="EMBL/GenBank/DDBJ databases">
        <title>Caerostris extrusa draft genome.</title>
        <authorList>
            <person name="Kono N."/>
            <person name="Arakawa K."/>
        </authorList>
    </citation>
    <scope>NUCLEOTIDE SEQUENCE [LARGE SCALE GENOMIC DNA]</scope>
</reference>
<protein>
    <submittedName>
        <fullName evidence="1">Uncharacterized protein</fullName>
    </submittedName>
</protein>
<dbReference type="EMBL" id="BPLR01009104">
    <property type="protein sequence ID" value="GIY29644.1"/>
    <property type="molecule type" value="Genomic_DNA"/>
</dbReference>
<sequence>MRGSLPEPFRHLDEPLPLNGFLGGIPTAFGIHTGTWLTKHVNKFPVHVRIPILNWNDTGVPRSPTPFGQALPVNGCLKFKEAS</sequence>
<proteinExistence type="predicted"/>
<gene>
    <name evidence="1" type="ORF">CEXT_314991</name>
</gene>
<evidence type="ECO:0000313" key="2">
    <source>
        <dbReference type="Proteomes" id="UP001054945"/>
    </source>
</evidence>
<comment type="caution">
    <text evidence="1">The sequence shown here is derived from an EMBL/GenBank/DDBJ whole genome shotgun (WGS) entry which is preliminary data.</text>
</comment>
<dbReference type="AlphaFoldDB" id="A0AAV4S6M8"/>
<accession>A0AAV4S6M8</accession>
<name>A0AAV4S6M8_CAEEX</name>
<dbReference type="Proteomes" id="UP001054945">
    <property type="component" value="Unassembled WGS sequence"/>
</dbReference>
<keyword evidence="2" id="KW-1185">Reference proteome</keyword>
<organism evidence="1 2">
    <name type="scientific">Caerostris extrusa</name>
    <name type="common">Bark spider</name>
    <name type="synonym">Caerostris bankana</name>
    <dbReference type="NCBI Taxonomy" id="172846"/>
    <lineage>
        <taxon>Eukaryota</taxon>
        <taxon>Metazoa</taxon>
        <taxon>Ecdysozoa</taxon>
        <taxon>Arthropoda</taxon>
        <taxon>Chelicerata</taxon>
        <taxon>Arachnida</taxon>
        <taxon>Araneae</taxon>
        <taxon>Araneomorphae</taxon>
        <taxon>Entelegynae</taxon>
        <taxon>Araneoidea</taxon>
        <taxon>Araneidae</taxon>
        <taxon>Caerostris</taxon>
    </lineage>
</organism>